<dbReference type="CDD" id="cd09726">
    <property type="entry name" value="RAMP_I_III"/>
    <property type="match status" value="1"/>
</dbReference>
<protein>
    <recommendedName>
        <fullName evidence="2">CRISPR type III-associated protein domain-containing protein</fullName>
    </recommendedName>
</protein>
<dbReference type="InterPro" id="IPR005537">
    <property type="entry name" value="RAMP_III_fam"/>
</dbReference>
<accession>A0A2U9IR45</accession>
<proteinExistence type="predicted"/>
<evidence type="ECO:0000313" key="3">
    <source>
        <dbReference type="EMBL" id="AWR98456.1"/>
    </source>
</evidence>
<reference evidence="4" key="3">
    <citation type="submission" date="2020-03" db="EMBL/GenBank/DDBJ databases">
        <title>Sequencing and Assembly of Multiple Reported Metal-Biooxidizing Members of the Extremely Thermoacidophilic Archaeal Family Sulfolobaceae.</title>
        <authorList>
            <person name="Counts J.A."/>
            <person name="Kelly R.M."/>
        </authorList>
    </citation>
    <scope>NUCLEOTIDE SEQUENCE [LARGE SCALE GENOMIC DNA]</scope>
    <source>
        <strain evidence="4">HO1-1</strain>
    </source>
</reference>
<dbReference type="EMBL" id="CP029287">
    <property type="protein sequence ID" value="AWR98456.1"/>
    <property type="molecule type" value="Genomic_DNA"/>
</dbReference>
<dbReference type="GeneID" id="36833794"/>
<dbReference type="RefSeq" id="WP_054836760.1">
    <property type="nucleotide sequence ID" value="NZ_BBBA01000010.1"/>
</dbReference>
<dbReference type="Pfam" id="PF03787">
    <property type="entry name" value="RAMPs"/>
    <property type="match status" value="1"/>
</dbReference>
<dbReference type="KEGG" id="mhk:DFR87_00590"/>
<reference evidence="4" key="2">
    <citation type="submission" date="2020-03" db="EMBL/GenBank/DDBJ databases">
        <title>Complete Genome Sequences of Extremely Thermoacidophilic, Metal-Mobilizing Type-Strain Members of the Archaeal Family Sulfolobaceae: Acidianus brierleyi DSM-1651T, Acidianus sulfidivorans DSM-18786T, Metallosphaera hakonensis DSM-7519T, and Metallosphaera prunae DSM-10039T.</title>
        <authorList>
            <person name="Counts J.A."/>
            <person name="Kelly R.M."/>
        </authorList>
    </citation>
    <scope>NUCLEOTIDE SEQUENCE [LARGE SCALE GENOMIC DNA]</scope>
    <source>
        <strain evidence="4">HO1-1</strain>
    </source>
</reference>
<name>A0A2U9IR45_9CREN</name>
<evidence type="ECO:0000259" key="2">
    <source>
        <dbReference type="Pfam" id="PF03787"/>
    </source>
</evidence>
<keyword evidence="1" id="KW-0051">Antiviral defense</keyword>
<sequence length="220" mass="24985">MKKFKVTLTPVTQYVIGQSVPCEKKVEFNYGLYPTKKFVPISSIKGLLRTAAVYSQGENSCEFVTSRICRGDEDLVRTCSDIQDMFENLSPASQQCRESLKEYRDKFSSPCIVCRVFGNGKVRGKMRILGDNVEIKNLREVGNLRFSYNFLESRHPKYEGLKVEASNAKVEFEVLCSDHECEKLLREAIKVINNGLVRLGRFKSRGFGIVKASLTEVTSR</sequence>
<evidence type="ECO:0000256" key="1">
    <source>
        <dbReference type="ARBA" id="ARBA00023118"/>
    </source>
</evidence>
<dbReference type="AlphaFoldDB" id="A0A2U9IR45"/>
<reference evidence="3 4" key="1">
    <citation type="submission" date="2018-05" db="EMBL/GenBank/DDBJ databases">
        <title>Complete Genome Sequences of Extremely Thermoacidophilic, Metal-Mobilizing Type-Strain Members of the Archaeal Family Sulfolobaceae: Acidianus brierleyi DSM-1651T, Acidianus sulfidivorans DSM-18786T, Metallosphaera hakonensis DSM-7519T, and Metallosphaera prunae DSM-10039T.</title>
        <authorList>
            <person name="Counts J.A."/>
            <person name="Kelly R.M."/>
        </authorList>
    </citation>
    <scope>NUCLEOTIDE SEQUENCE [LARGE SCALE GENOMIC DNA]</scope>
    <source>
        <strain evidence="3 4">HO1-1</strain>
    </source>
</reference>
<dbReference type="Proteomes" id="UP000247586">
    <property type="component" value="Chromosome"/>
</dbReference>
<gene>
    <name evidence="3" type="ORF">DFR87_00590</name>
</gene>
<dbReference type="STRING" id="1293036.GCA_001315825_01737"/>
<keyword evidence="4" id="KW-1185">Reference proteome</keyword>
<evidence type="ECO:0000313" key="4">
    <source>
        <dbReference type="Proteomes" id="UP000247586"/>
    </source>
</evidence>
<dbReference type="GO" id="GO:0051607">
    <property type="term" value="P:defense response to virus"/>
    <property type="evidence" value="ECO:0007669"/>
    <property type="project" value="UniProtKB-KW"/>
</dbReference>
<feature type="domain" description="CRISPR type III-associated protein" evidence="2">
    <location>
        <begin position="24"/>
        <end position="211"/>
    </location>
</feature>
<dbReference type="OrthoDB" id="36800at2157"/>
<organism evidence="3 4">
    <name type="scientific">Metallosphaera hakonensis JCM 8857 = DSM 7519</name>
    <dbReference type="NCBI Taxonomy" id="1293036"/>
    <lineage>
        <taxon>Archaea</taxon>
        <taxon>Thermoproteota</taxon>
        <taxon>Thermoprotei</taxon>
        <taxon>Sulfolobales</taxon>
        <taxon>Sulfolobaceae</taxon>
        <taxon>Metallosphaera</taxon>
    </lineage>
</organism>